<name>A0A7W7KCF8_9SPHN</name>
<dbReference type="AlphaFoldDB" id="A0A7W7KCF8"/>
<keyword evidence="2" id="KW-1185">Reference proteome</keyword>
<proteinExistence type="predicted"/>
<comment type="caution">
    <text evidence="1">The sequence shown here is derived from an EMBL/GenBank/DDBJ whole genome shotgun (WGS) entry which is preliminary data.</text>
</comment>
<organism evidence="1 2">
    <name type="scientific">Novosphingobium chloroacetimidivorans</name>
    <dbReference type="NCBI Taxonomy" id="1428314"/>
    <lineage>
        <taxon>Bacteria</taxon>
        <taxon>Pseudomonadati</taxon>
        <taxon>Pseudomonadota</taxon>
        <taxon>Alphaproteobacteria</taxon>
        <taxon>Sphingomonadales</taxon>
        <taxon>Sphingomonadaceae</taxon>
        <taxon>Novosphingobium</taxon>
    </lineage>
</organism>
<evidence type="ECO:0000313" key="2">
    <source>
        <dbReference type="Proteomes" id="UP000555448"/>
    </source>
</evidence>
<protein>
    <submittedName>
        <fullName evidence="1">Uncharacterized protein</fullName>
    </submittedName>
</protein>
<accession>A0A7W7KCF8</accession>
<gene>
    <name evidence="1" type="ORF">HNO88_002977</name>
</gene>
<evidence type="ECO:0000313" key="1">
    <source>
        <dbReference type="EMBL" id="MBB4859648.1"/>
    </source>
</evidence>
<sequence>MEAMSAISACLPSQHRGEFSQKLRSESYWRMLGGYPLAAIEHLQRVALERFRWFPTIAECIPVLDEIGRKPPLTGKQQRVRAAINRERQARFDDAMAALAVGDVEQAWINALPERWKLIAEARMLLWLHDDGSFTLRREVADVAHSTAR</sequence>
<dbReference type="EMBL" id="JACHLR010000013">
    <property type="protein sequence ID" value="MBB4859648.1"/>
    <property type="molecule type" value="Genomic_DNA"/>
</dbReference>
<dbReference type="Proteomes" id="UP000555448">
    <property type="component" value="Unassembled WGS sequence"/>
</dbReference>
<reference evidence="1 2" key="1">
    <citation type="submission" date="2020-08" db="EMBL/GenBank/DDBJ databases">
        <title>Functional genomics of gut bacteria from endangered species of beetles.</title>
        <authorList>
            <person name="Carlos-Shanley C."/>
        </authorList>
    </citation>
    <scope>NUCLEOTIDE SEQUENCE [LARGE SCALE GENOMIC DNA]</scope>
    <source>
        <strain evidence="1 2">S00245</strain>
    </source>
</reference>